<comment type="similarity">
    <text evidence="3 14">Belongs to the TFB4 family.</text>
</comment>
<protein>
    <recommendedName>
        <fullName evidence="4 14">General transcription and DNA repair factor IIH subunit TFB4</fullName>
        <shortName evidence="14">TFIIH subunit TFB4</shortName>
    </recommendedName>
    <alternativeName>
        <fullName evidence="13 14">RNA polymerase II transcription factor B subunit 4</fullName>
    </alternativeName>
</protein>
<evidence type="ECO:0000256" key="9">
    <source>
        <dbReference type="ARBA" id="ARBA00023015"/>
    </source>
</evidence>
<dbReference type="InterPro" id="IPR004600">
    <property type="entry name" value="TFIIH_Tfb4/GTF2H3"/>
</dbReference>
<keyword evidence="10 14" id="KW-0804">Transcription</keyword>
<evidence type="ECO:0000256" key="2">
    <source>
        <dbReference type="ARBA" id="ARBA00004123"/>
    </source>
</evidence>
<dbReference type="Gene3D" id="3.40.50.410">
    <property type="entry name" value="von Willebrand factor, type A domain"/>
    <property type="match status" value="1"/>
</dbReference>
<evidence type="ECO:0000313" key="16">
    <source>
        <dbReference type="Proteomes" id="UP001623330"/>
    </source>
</evidence>
<comment type="subcellular location">
    <subcellularLocation>
        <location evidence="2 14">Nucleus</location>
    </subcellularLocation>
</comment>
<dbReference type="InterPro" id="IPR036465">
    <property type="entry name" value="vWFA_dom_sf"/>
</dbReference>
<gene>
    <name evidence="15" type="ORF">RNJ44_02084</name>
</gene>
<evidence type="ECO:0000256" key="4">
    <source>
        <dbReference type="ARBA" id="ARBA00021280"/>
    </source>
</evidence>
<evidence type="ECO:0000256" key="3">
    <source>
        <dbReference type="ARBA" id="ARBA00005273"/>
    </source>
</evidence>
<organism evidence="15 16">
    <name type="scientific">Nakaseomyces bracarensis</name>
    <dbReference type="NCBI Taxonomy" id="273131"/>
    <lineage>
        <taxon>Eukaryota</taxon>
        <taxon>Fungi</taxon>
        <taxon>Dikarya</taxon>
        <taxon>Ascomycota</taxon>
        <taxon>Saccharomycotina</taxon>
        <taxon>Saccharomycetes</taxon>
        <taxon>Saccharomycetales</taxon>
        <taxon>Saccharomycetaceae</taxon>
        <taxon>Nakaseomyces</taxon>
    </lineage>
</organism>
<comment type="subunit">
    <text evidence="14">Component of the 7-subunit TFIIH core complex composed of XPB/SSL2, XPD/RAD3, SSL1, TFB1, TFB2, TFB4 and TFB5, which is active in NER. The core complex associates with the 3-subunit CTD-kinase module TFIIK composed of CCL1, KIN28 and TFB3 to form the 10-subunit holoenzyme (holo-TFIIH) active in transcription.</text>
</comment>
<evidence type="ECO:0000256" key="6">
    <source>
        <dbReference type="ARBA" id="ARBA00022763"/>
    </source>
</evidence>
<sequence>MDAIADPNFQQTKSRATAAEDVPSLLTVILDISPRLWAEFDHVKGEKTSIISVLKSLVVFLNGHLAFNGANQVAVIAAYSQGIQYLYPRNVSTNSTSKDYSIINPNMYRRFRNVDEALVEDFLELFKKEEVLVDQKVQKSTLSGAMSAGLAYTNRISKEFESLSIKSRLLVITCGSSREKDEIFQYIPIMNCIFSASKLKCPIDVVKIGGNKESTFLQQTTDATNGVYIHLDSTAGIIQYLSTAMSIDPSLRHIIVRPTQGSVDFRTSCYLTGKVVAIGFICSVCLCVLSIIPPGNKCPACDSEFNERVISKLKKKPVVPRVIKKVIKKKPTN</sequence>
<accession>A0ABR4NMF8</accession>
<dbReference type="EMBL" id="JBEVYD010000012">
    <property type="protein sequence ID" value="KAL3228997.1"/>
    <property type="molecule type" value="Genomic_DNA"/>
</dbReference>
<keyword evidence="9 14" id="KW-0805">Transcription regulation</keyword>
<dbReference type="PANTHER" id="PTHR12831:SF0">
    <property type="entry name" value="GENERAL TRANSCRIPTION FACTOR IIH SUBUNIT 3"/>
    <property type="match status" value="1"/>
</dbReference>
<keyword evidence="16" id="KW-1185">Reference proteome</keyword>
<evidence type="ECO:0000313" key="15">
    <source>
        <dbReference type="EMBL" id="KAL3228997.1"/>
    </source>
</evidence>
<evidence type="ECO:0000256" key="1">
    <source>
        <dbReference type="ARBA" id="ARBA00002817"/>
    </source>
</evidence>
<evidence type="ECO:0000256" key="12">
    <source>
        <dbReference type="ARBA" id="ARBA00023242"/>
    </source>
</evidence>
<evidence type="ECO:0000256" key="5">
    <source>
        <dbReference type="ARBA" id="ARBA00022723"/>
    </source>
</evidence>
<comment type="caution">
    <text evidence="15">The sequence shown here is derived from an EMBL/GenBank/DDBJ whole genome shotgun (WGS) entry which is preliminary data.</text>
</comment>
<proteinExistence type="inferred from homology"/>
<keyword evidence="7 14" id="KW-0863">Zinc-finger</keyword>
<evidence type="ECO:0000256" key="13">
    <source>
        <dbReference type="ARBA" id="ARBA00033341"/>
    </source>
</evidence>
<comment type="function">
    <text evidence="1 14">Component of the general transcription and DNA repair factor IIH (TFIIH) core complex, which is involved in general and transcription-coupled nucleotide excision repair (NER) of damaged DNA and, when complexed to TFIIK, in RNA transcription by RNA polymerase II. In NER, TFIIH acts by opening DNA around the lesion to allow the excision of the damaged oligonucleotide and its replacement by a new DNA fragment. In transcription, TFIIH has an essential role in transcription initiation. When the pre-initiation complex (PIC) has been established, TFIIH is required for promoter opening and promoter escape. Phosphorylation of the C-terminal tail (CTD) of the largest subunit of RNA polymerase II by the kinase module TFIIK controls the initiation of transcription.</text>
</comment>
<keyword evidence="11 14" id="KW-0234">DNA repair</keyword>
<evidence type="ECO:0000256" key="10">
    <source>
        <dbReference type="ARBA" id="ARBA00023163"/>
    </source>
</evidence>
<dbReference type="Pfam" id="PF03850">
    <property type="entry name" value="Tfb4"/>
    <property type="match status" value="1"/>
</dbReference>
<evidence type="ECO:0000256" key="8">
    <source>
        <dbReference type="ARBA" id="ARBA00022833"/>
    </source>
</evidence>
<keyword evidence="5 14" id="KW-0479">Metal-binding</keyword>
<dbReference type="PANTHER" id="PTHR12831">
    <property type="entry name" value="TRANSCRIPTION INITIATION FACTOR IIH TFIIH , POLYPEPTIDE 3-RELATED"/>
    <property type="match status" value="1"/>
</dbReference>
<reference evidence="15 16" key="1">
    <citation type="submission" date="2024-05" db="EMBL/GenBank/DDBJ databases">
        <title>Long read based assembly of the Candida bracarensis genome reveals expanded adhesin content.</title>
        <authorList>
            <person name="Marcet-Houben M."/>
            <person name="Ksiezopolska E."/>
            <person name="Gabaldon T."/>
        </authorList>
    </citation>
    <scope>NUCLEOTIDE SEQUENCE [LARGE SCALE GENOMIC DNA]</scope>
    <source>
        <strain evidence="15 16">CBM6</strain>
    </source>
</reference>
<evidence type="ECO:0000256" key="7">
    <source>
        <dbReference type="ARBA" id="ARBA00022771"/>
    </source>
</evidence>
<evidence type="ECO:0000256" key="14">
    <source>
        <dbReference type="RuleBase" id="RU368090"/>
    </source>
</evidence>
<keyword evidence="6 14" id="KW-0227">DNA damage</keyword>
<dbReference type="Proteomes" id="UP001623330">
    <property type="component" value="Unassembled WGS sequence"/>
</dbReference>
<keyword evidence="12 14" id="KW-0539">Nucleus</keyword>
<keyword evidence="8 14" id="KW-0862">Zinc</keyword>
<evidence type="ECO:0000256" key="11">
    <source>
        <dbReference type="ARBA" id="ARBA00023204"/>
    </source>
</evidence>
<name>A0ABR4NMF8_9SACH</name>